<evidence type="ECO:0008006" key="3">
    <source>
        <dbReference type="Google" id="ProtNLM"/>
    </source>
</evidence>
<dbReference type="RefSeq" id="WP_136530573.1">
    <property type="nucleotide sequence ID" value="NZ_STGX01000011.1"/>
</dbReference>
<sequence>MADARRMTHDGAQLIGLVWRLVREGVFNRDDFVITGSARMLATGHRRRLSDIDIVARGETWRRTVELVRFGQGYTERTAISGAKVVRLCEGMVEVCDHWFMPESDTDELIDRADDIEGLRYMSLQDLKAYKEHLDRPKDRIDLALLERRTRPAAATLPTCALPERGNQLVGV</sequence>
<gene>
    <name evidence="1" type="ORF">E9998_15310</name>
</gene>
<dbReference type="SUPFAM" id="SSF81301">
    <property type="entry name" value="Nucleotidyltransferase"/>
    <property type="match status" value="1"/>
</dbReference>
<proteinExistence type="predicted"/>
<dbReference type="Proteomes" id="UP000305792">
    <property type="component" value="Unassembled WGS sequence"/>
</dbReference>
<organism evidence="1 2">
    <name type="scientific">Glycomyces paridis</name>
    <dbReference type="NCBI Taxonomy" id="2126555"/>
    <lineage>
        <taxon>Bacteria</taxon>
        <taxon>Bacillati</taxon>
        <taxon>Actinomycetota</taxon>
        <taxon>Actinomycetes</taxon>
        <taxon>Glycomycetales</taxon>
        <taxon>Glycomycetaceae</taxon>
        <taxon>Glycomyces</taxon>
    </lineage>
</organism>
<name>A0A4S8PAD2_9ACTN</name>
<reference evidence="1 2" key="1">
    <citation type="journal article" date="2018" name="Int. J. Syst. Evol. Microbiol.">
        <title>Glycomyces paridis sp. nov., isolated from the medicinal plant Paris polyphylla.</title>
        <authorList>
            <person name="Fang X.M."/>
            <person name="Bai J.L."/>
            <person name="Su J."/>
            <person name="Zhao L.L."/>
            <person name="Liu H.Y."/>
            <person name="Ma B.P."/>
            <person name="Zhang Y.Q."/>
            <person name="Yu L.Y."/>
        </authorList>
    </citation>
    <scope>NUCLEOTIDE SEQUENCE [LARGE SCALE GENOMIC DNA]</scope>
    <source>
        <strain evidence="1 2">CPCC 204357</strain>
    </source>
</reference>
<accession>A0A4S8PAD2</accession>
<evidence type="ECO:0000313" key="2">
    <source>
        <dbReference type="Proteomes" id="UP000305792"/>
    </source>
</evidence>
<evidence type="ECO:0000313" key="1">
    <source>
        <dbReference type="EMBL" id="THV27230.1"/>
    </source>
</evidence>
<keyword evidence="2" id="KW-1185">Reference proteome</keyword>
<dbReference type="EMBL" id="STGX01000011">
    <property type="protein sequence ID" value="THV27230.1"/>
    <property type="molecule type" value="Genomic_DNA"/>
</dbReference>
<dbReference type="OrthoDB" id="5192884at2"/>
<dbReference type="AlphaFoldDB" id="A0A4S8PAD2"/>
<dbReference type="InterPro" id="IPR043519">
    <property type="entry name" value="NT_sf"/>
</dbReference>
<protein>
    <recommendedName>
        <fullName evidence="3">Nucleotidyl transferase AbiEii/AbiGii toxin family protein</fullName>
    </recommendedName>
</protein>
<comment type="caution">
    <text evidence="1">The sequence shown here is derived from an EMBL/GenBank/DDBJ whole genome shotgun (WGS) entry which is preliminary data.</text>
</comment>